<comment type="caution">
    <text evidence="9">The sequence shown here is derived from an EMBL/GenBank/DDBJ whole genome shotgun (WGS) entry which is preliminary data.</text>
</comment>
<evidence type="ECO:0000259" key="8">
    <source>
        <dbReference type="PROSITE" id="PS50850"/>
    </source>
</evidence>
<keyword evidence="2" id="KW-0813">Transport</keyword>
<dbReference type="EMBL" id="JAGIOC010000001">
    <property type="protein sequence ID" value="MBP2407692.1"/>
    <property type="molecule type" value="Genomic_DNA"/>
</dbReference>
<evidence type="ECO:0000313" key="9">
    <source>
        <dbReference type="EMBL" id="MBP2407692.1"/>
    </source>
</evidence>
<keyword evidence="3" id="KW-1003">Cell membrane</keyword>
<feature type="transmembrane region" description="Helical" evidence="7">
    <location>
        <begin position="382"/>
        <end position="401"/>
    </location>
</feature>
<dbReference type="InterPro" id="IPR036259">
    <property type="entry name" value="MFS_trans_sf"/>
</dbReference>
<proteinExistence type="predicted"/>
<name>A0ABS4YFW5_9MICO</name>
<evidence type="ECO:0000256" key="6">
    <source>
        <dbReference type="ARBA" id="ARBA00023136"/>
    </source>
</evidence>
<dbReference type="Proteomes" id="UP000698222">
    <property type="component" value="Unassembled WGS sequence"/>
</dbReference>
<feature type="transmembrane region" description="Helical" evidence="7">
    <location>
        <begin position="222"/>
        <end position="246"/>
    </location>
</feature>
<keyword evidence="5 7" id="KW-1133">Transmembrane helix</keyword>
<comment type="subcellular location">
    <subcellularLocation>
        <location evidence="1">Cell membrane</location>
        <topology evidence="1">Multi-pass membrane protein</topology>
    </subcellularLocation>
</comment>
<dbReference type="Pfam" id="PF05977">
    <property type="entry name" value="MFS_3"/>
    <property type="match status" value="1"/>
</dbReference>
<keyword evidence="10" id="KW-1185">Reference proteome</keyword>
<evidence type="ECO:0000256" key="7">
    <source>
        <dbReference type="SAM" id="Phobius"/>
    </source>
</evidence>
<evidence type="ECO:0000256" key="1">
    <source>
        <dbReference type="ARBA" id="ARBA00004651"/>
    </source>
</evidence>
<evidence type="ECO:0000256" key="2">
    <source>
        <dbReference type="ARBA" id="ARBA00022448"/>
    </source>
</evidence>
<organism evidence="9 10">
    <name type="scientific">Brachybacterium fresconis</name>
    <dbReference type="NCBI Taxonomy" id="173363"/>
    <lineage>
        <taxon>Bacteria</taxon>
        <taxon>Bacillati</taxon>
        <taxon>Actinomycetota</taxon>
        <taxon>Actinomycetes</taxon>
        <taxon>Micrococcales</taxon>
        <taxon>Dermabacteraceae</taxon>
        <taxon>Brachybacterium</taxon>
    </lineage>
</organism>
<dbReference type="CDD" id="cd06173">
    <property type="entry name" value="MFS_MefA_like"/>
    <property type="match status" value="1"/>
</dbReference>
<gene>
    <name evidence="9" type="ORF">JOF44_000595</name>
</gene>
<evidence type="ECO:0000256" key="4">
    <source>
        <dbReference type="ARBA" id="ARBA00022692"/>
    </source>
</evidence>
<accession>A0ABS4YFW5</accession>
<dbReference type="InterPro" id="IPR010290">
    <property type="entry name" value="TM_effector"/>
</dbReference>
<reference evidence="9 10" key="1">
    <citation type="submission" date="2021-03" db="EMBL/GenBank/DDBJ databases">
        <title>Sequencing the genomes of 1000 actinobacteria strains.</title>
        <authorList>
            <person name="Klenk H.-P."/>
        </authorList>
    </citation>
    <scope>NUCLEOTIDE SEQUENCE [LARGE SCALE GENOMIC DNA]</scope>
    <source>
        <strain evidence="9 10">DSM 14564</strain>
    </source>
</reference>
<evidence type="ECO:0000313" key="10">
    <source>
        <dbReference type="Proteomes" id="UP000698222"/>
    </source>
</evidence>
<dbReference type="PANTHER" id="PTHR23513">
    <property type="entry name" value="INTEGRAL MEMBRANE EFFLUX PROTEIN-RELATED"/>
    <property type="match status" value="1"/>
</dbReference>
<feature type="transmembrane region" description="Helical" evidence="7">
    <location>
        <begin position="102"/>
        <end position="122"/>
    </location>
</feature>
<feature type="transmembrane region" description="Helical" evidence="7">
    <location>
        <begin position="12"/>
        <end position="36"/>
    </location>
</feature>
<dbReference type="PROSITE" id="PS50850">
    <property type="entry name" value="MFS"/>
    <property type="match status" value="1"/>
</dbReference>
<dbReference type="SUPFAM" id="SSF103473">
    <property type="entry name" value="MFS general substrate transporter"/>
    <property type="match status" value="1"/>
</dbReference>
<evidence type="ECO:0000256" key="5">
    <source>
        <dbReference type="ARBA" id="ARBA00022989"/>
    </source>
</evidence>
<feature type="domain" description="Major facilitator superfamily (MFS) profile" evidence="8">
    <location>
        <begin position="9"/>
        <end position="404"/>
    </location>
</feature>
<dbReference type="InterPro" id="IPR020846">
    <property type="entry name" value="MFS_dom"/>
</dbReference>
<keyword evidence="4 7" id="KW-0812">Transmembrane</keyword>
<protein>
    <submittedName>
        <fullName evidence="9">MFS family permease</fullName>
    </submittedName>
</protein>
<dbReference type="Gene3D" id="1.20.1250.20">
    <property type="entry name" value="MFS general substrate transporter like domains"/>
    <property type="match status" value="1"/>
</dbReference>
<feature type="transmembrane region" description="Helical" evidence="7">
    <location>
        <begin position="356"/>
        <end position="376"/>
    </location>
</feature>
<feature type="transmembrane region" description="Helical" evidence="7">
    <location>
        <begin position="252"/>
        <end position="273"/>
    </location>
</feature>
<sequence length="414" mass="42875">MREPLALRGFRSYWVAGTVGALGLSAMTVAVDVLVIDVLGASEGEVGLVRAAQFLPHLLLGLVAGAYVDRWRRRPTLVIASLAQSALLLAIPLLLLAGALSIPAVIVLLFAIGCCTVLISAAEKSYLPDLVPRRSLVLANARLGQSVTVAQTSGPALGGLLISVLSAQAALLVPVVGRVIGAVMLARIRRREPAPYPQSPRLLRGIGEGLRFLYRHRTLTPLALSTHVWFVANSIAVTVLSLFVLRGLGWSAGAYGLVLASAGVGGLLGALAAHRAARRLGEGDVIIAARLLCALAWAATALTPDGAPAGVSVVYLCVVQLVYGFSMGIEEPSEMAYQQAAAPRSMLGRVNASMRSVNRTAAVIGALVGGVLAGTAGFRPTFAIVAVVFAAAVGLVLLSPLRGGRSGLERDSKE</sequence>
<evidence type="ECO:0000256" key="3">
    <source>
        <dbReference type="ARBA" id="ARBA00022475"/>
    </source>
</evidence>
<dbReference type="RefSeq" id="WP_209887226.1">
    <property type="nucleotide sequence ID" value="NZ_BAAAJV010000011.1"/>
</dbReference>
<keyword evidence="6 7" id="KW-0472">Membrane</keyword>
<feature type="transmembrane region" description="Helical" evidence="7">
    <location>
        <begin position="285"/>
        <end position="303"/>
    </location>
</feature>
<feature type="transmembrane region" description="Helical" evidence="7">
    <location>
        <begin position="48"/>
        <end position="68"/>
    </location>
</feature>
<feature type="transmembrane region" description="Helical" evidence="7">
    <location>
        <begin position="309"/>
        <end position="329"/>
    </location>
</feature>
<dbReference type="PANTHER" id="PTHR23513:SF6">
    <property type="entry name" value="MAJOR FACILITATOR SUPERFAMILY ASSOCIATED DOMAIN-CONTAINING PROTEIN"/>
    <property type="match status" value="1"/>
</dbReference>